<dbReference type="InterPro" id="IPR036388">
    <property type="entry name" value="WH-like_DNA-bd_sf"/>
</dbReference>
<dbReference type="InterPro" id="IPR036390">
    <property type="entry name" value="WH_DNA-bd_sf"/>
</dbReference>
<evidence type="ECO:0000313" key="2">
    <source>
        <dbReference type="Proteomes" id="UP000019364"/>
    </source>
</evidence>
<organism evidence="1 2">
    <name type="scientific">Paenibacillus pini JCM 16418</name>
    <dbReference type="NCBI Taxonomy" id="1236976"/>
    <lineage>
        <taxon>Bacteria</taxon>
        <taxon>Bacillati</taxon>
        <taxon>Bacillota</taxon>
        <taxon>Bacilli</taxon>
        <taxon>Bacillales</taxon>
        <taxon>Paenibacillaceae</taxon>
        <taxon>Paenibacillus</taxon>
    </lineage>
</organism>
<proteinExistence type="predicted"/>
<dbReference type="Proteomes" id="UP000019364">
    <property type="component" value="Unassembled WGS sequence"/>
</dbReference>
<dbReference type="SUPFAM" id="SSF46785">
    <property type="entry name" value="Winged helix' DNA-binding domain"/>
    <property type="match status" value="1"/>
</dbReference>
<protein>
    <submittedName>
        <fullName evidence="1">Uncharacterized protein</fullName>
    </submittedName>
</protein>
<dbReference type="eggNOG" id="ENOG5032M7D">
    <property type="taxonomic scope" value="Bacteria"/>
</dbReference>
<dbReference type="AlphaFoldDB" id="W7Z7P3"/>
<keyword evidence="2" id="KW-1185">Reference proteome</keyword>
<gene>
    <name evidence="1" type="ORF">JCM16418_4627</name>
</gene>
<dbReference type="EMBL" id="BAVZ01000023">
    <property type="protein sequence ID" value="GAF10424.1"/>
    <property type="molecule type" value="Genomic_DNA"/>
</dbReference>
<reference evidence="1 2" key="1">
    <citation type="journal article" date="2014" name="Genome Announc.">
        <title>Draft Genome Sequence of Paenibacillus pini JCM 16418T, Isolated from the Rhizosphere of Pine Tree.</title>
        <authorList>
            <person name="Yuki M."/>
            <person name="Oshima K."/>
            <person name="Suda W."/>
            <person name="Oshida Y."/>
            <person name="Kitamura K."/>
            <person name="Iida Y."/>
            <person name="Hattori M."/>
            <person name="Ohkuma M."/>
        </authorList>
    </citation>
    <scope>NUCLEOTIDE SEQUENCE [LARGE SCALE GENOMIC DNA]</scope>
    <source>
        <strain evidence="1 2">JCM 16418</strain>
    </source>
</reference>
<dbReference type="STRING" id="1236976.JCM16418_4627"/>
<dbReference type="RefSeq" id="WP_036652808.1">
    <property type="nucleotide sequence ID" value="NZ_BAVZ01000023.1"/>
</dbReference>
<comment type="caution">
    <text evidence="1">The sequence shown here is derived from an EMBL/GenBank/DDBJ whole genome shotgun (WGS) entry which is preliminary data.</text>
</comment>
<dbReference type="Gene3D" id="1.10.10.10">
    <property type="entry name" value="Winged helix-like DNA-binding domain superfamily/Winged helix DNA-binding domain"/>
    <property type="match status" value="1"/>
</dbReference>
<accession>W7Z7P3</accession>
<name>W7Z7P3_9BACL</name>
<evidence type="ECO:0000313" key="1">
    <source>
        <dbReference type="EMBL" id="GAF10424.1"/>
    </source>
</evidence>
<sequence>MEDNNDKVLNNMKYLIQQYQAILEWMNSHLDEDGICRSTHKQMASHIDVSQAEISNIIKNLIELGCIERIKDLDVYTLRSTDLSHTPIFVLYDLAYLIKKQPNLSYAQQADILDISFTELEKAYGYLTFALS</sequence>